<protein>
    <submittedName>
        <fullName evidence="2">Uncharacterized protein</fullName>
    </submittedName>
</protein>
<feature type="compositionally biased region" description="Basic and acidic residues" evidence="1">
    <location>
        <begin position="7"/>
        <end position="42"/>
    </location>
</feature>
<organism evidence="2 3">
    <name type="scientific">Pleurodeles waltl</name>
    <name type="common">Iberian ribbed newt</name>
    <dbReference type="NCBI Taxonomy" id="8319"/>
    <lineage>
        <taxon>Eukaryota</taxon>
        <taxon>Metazoa</taxon>
        <taxon>Chordata</taxon>
        <taxon>Craniata</taxon>
        <taxon>Vertebrata</taxon>
        <taxon>Euteleostomi</taxon>
        <taxon>Amphibia</taxon>
        <taxon>Batrachia</taxon>
        <taxon>Caudata</taxon>
        <taxon>Salamandroidea</taxon>
        <taxon>Salamandridae</taxon>
        <taxon>Pleurodelinae</taxon>
        <taxon>Pleurodeles</taxon>
    </lineage>
</organism>
<name>A0AAV7Q9V7_PLEWA</name>
<feature type="region of interest" description="Disordered" evidence="1">
    <location>
        <begin position="1"/>
        <end position="81"/>
    </location>
</feature>
<dbReference type="AlphaFoldDB" id="A0AAV7Q9V7"/>
<evidence type="ECO:0000256" key="1">
    <source>
        <dbReference type="SAM" id="MobiDB-lite"/>
    </source>
</evidence>
<dbReference type="Proteomes" id="UP001066276">
    <property type="component" value="Chromosome 6"/>
</dbReference>
<dbReference type="EMBL" id="JANPWB010000010">
    <property type="protein sequence ID" value="KAJ1136372.1"/>
    <property type="molecule type" value="Genomic_DNA"/>
</dbReference>
<sequence>MAVKIAGRGETKHEDIAKGGDPERCLESKDSQDLEQNADRPRSRGSGGAAVPDNTTQEKGHGYRPHRILIQSKSFATLPGA</sequence>
<evidence type="ECO:0000313" key="3">
    <source>
        <dbReference type="Proteomes" id="UP001066276"/>
    </source>
</evidence>
<proteinExistence type="predicted"/>
<evidence type="ECO:0000313" key="2">
    <source>
        <dbReference type="EMBL" id="KAJ1136372.1"/>
    </source>
</evidence>
<accession>A0AAV7Q9V7</accession>
<keyword evidence="3" id="KW-1185">Reference proteome</keyword>
<comment type="caution">
    <text evidence="2">The sequence shown here is derived from an EMBL/GenBank/DDBJ whole genome shotgun (WGS) entry which is preliminary data.</text>
</comment>
<gene>
    <name evidence="2" type="ORF">NDU88_002789</name>
</gene>
<reference evidence="2" key="1">
    <citation type="journal article" date="2022" name="bioRxiv">
        <title>Sequencing and chromosome-scale assembly of the giantPleurodeles waltlgenome.</title>
        <authorList>
            <person name="Brown T."/>
            <person name="Elewa A."/>
            <person name="Iarovenko S."/>
            <person name="Subramanian E."/>
            <person name="Araus A.J."/>
            <person name="Petzold A."/>
            <person name="Susuki M."/>
            <person name="Suzuki K.-i.T."/>
            <person name="Hayashi T."/>
            <person name="Toyoda A."/>
            <person name="Oliveira C."/>
            <person name="Osipova E."/>
            <person name="Leigh N.D."/>
            <person name="Simon A."/>
            <person name="Yun M.H."/>
        </authorList>
    </citation>
    <scope>NUCLEOTIDE SEQUENCE</scope>
    <source>
        <strain evidence="2">20211129_DDA</strain>
        <tissue evidence="2">Liver</tissue>
    </source>
</reference>